<dbReference type="PANTHER" id="PTHR30289">
    <property type="entry name" value="UNCHARACTERIZED PROTEIN YBCL-RELATED"/>
    <property type="match status" value="1"/>
</dbReference>
<dbReference type="Pfam" id="PF01161">
    <property type="entry name" value="PBP"/>
    <property type="match status" value="1"/>
</dbReference>
<dbReference type="Proteomes" id="UP001500751">
    <property type="component" value="Unassembled WGS sequence"/>
</dbReference>
<dbReference type="InterPro" id="IPR036610">
    <property type="entry name" value="PEBP-like_sf"/>
</dbReference>
<keyword evidence="2" id="KW-0732">Signal</keyword>
<evidence type="ECO:0000256" key="2">
    <source>
        <dbReference type="SAM" id="SignalP"/>
    </source>
</evidence>
<feature type="signal peptide" evidence="2">
    <location>
        <begin position="1"/>
        <end position="27"/>
    </location>
</feature>
<sequence length="199" mass="19942">MNKKTKITVAGVATAATFAAGAATAYAVVCDRFGSGPVRNGIPKAAAHFKVSSPDLTNGGWFPAADVCAGPATTPRLAWSGAPAGTKSYAVEMFDPDAPTGSGFSHWRAWDIPASAAAFGGQAAPPAGTVVGVNDGGDAFYDGPCPPAGDITHHYKIRVLALDTPSLGLGSAGTTTALSGFVLGQHIIGVAEMTVLAKQ</sequence>
<dbReference type="SUPFAM" id="SSF49777">
    <property type="entry name" value="PEBP-like"/>
    <property type="match status" value="1"/>
</dbReference>
<dbReference type="NCBIfam" id="TIGR00481">
    <property type="entry name" value="YbhB/YbcL family Raf kinase inhibitor-like protein"/>
    <property type="match status" value="1"/>
</dbReference>
<evidence type="ECO:0008006" key="5">
    <source>
        <dbReference type="Google" id="ProtNLM"/>
    </source>
</evidence>
<proteinExistence type="inferred from homology"/>
<name>A0ABN2UE79_9ACTN</name>
<evidence type="ECO:0000313" key="3">
    <source>
        <dbReference type="EMBL" id="GAA2034810.1"/>
    </source>
</evidence>
<comment type="caution">
    <text evidence="3">The sequence shown here is derived from an EMBL/GenBank/DDBJ whole genome shotgun (WGS) entry which is preliminary data.</text>
</comment>
<dbReference type="CDD" id="cd00865">
    <property type="entry name" value="PEBP_bact_arch"/>
    <property type="match status" value="1"/>
</dbReference>
<evidence type="ECO:0000256" key="1">
    <source>
        <dbReference type="ARBA" id="ARBA00007120"/>
    </source>
</evidence>
<comment type="similarity">
    <text evidence="1">Belongs to the UPF0098 family.</text>
</comment>
<gene>
    <name evidence="3" type="ORF">GCM10009839_39260</name>
</gene>
<dbReference type="Gene3D" id="3.90.280.10">
    <property type="entry name" value="PEBP-like"/>
    <property type="match status" value="1"/>
</dbReference>
<organism evidence="3 4">
    <name type="scientific">Catenulispora yoronensis</name>
    <dbReference type="NCBI Taxonomy" id="450799"/>
    <lineage>
        <taxon>Bacteria</taxon>
        <taxon>Bacillati</taxon>
        <taxon>Actinomycetota</taxon>
        <taxon>Actinomycetes</taxon>
        <taxon>Catenulisporales</taxon>
        <taxon>Catenulisporaceae</taxon>
        <taxon>Catenulispora</taxon>
    </lineage>
</organism>
<dbReference type="InterPro" id="IPR008914">
    <property type="entry name" value="PEBP"/>
</dbReference>
<keyword evidence="4" id="KW-1185">Reference proteome</keyword>
<dbReference type="InterPro" id="IPR005247">
    <property type="entry name" value="YbhB_YbcL/LppC-like"/>
</dbReference>
<dbReference type="RefSeq" id="WP_344667077.1">
    <property type="nucleotide sequence ID" value="NZ_BAAAQN010000021.1"/>
</dbReference>
<accession>A0ABN2UE79</accession>
<dbReference type="EMBL" id="BAAAQN010000021">
    <property type="protein sequence ID" value="GAA2034810.1"/>
    <property type="molecule type" value="Genomic_DNA"/>
</dbReference>
<evidence type="ECO:0000313" key="4">
    <source>
        <dbReference type="Proteomes" id="UP001500751"/>
    </source>
</evidence>
<feature type="chain" id="PRO_5045352771" description="YbhB/YbcL family Raf kinase inhibitor-like protein" evidence="2">
    <location>
        <begin position="28"/>
        <end position="199"/>
    </location>
</feature>
<protein>
    <recommendedName>
        <fullName evidence="5">YbhB/YbcL family Raf kinase inhibitor-like protein</fullName>
    </recommendedName>
</protein>
<reference evidence="4" key="1">
    <citation type="journal article" date="2019" name="Int. J. Syst. Evol. Microbiol.">
        <title>The Global Catalogue of Microorganisms (GCM) 10K type strain sequencing project: providing services to taxonomists for standard genome sequencing and annotation.</title>
        <authorList>
            <consortium name="The Broad Institute Genomics Platform"/>
            <consortium name="The Broad Institute Genome Sequencing Center for Infectious Disease"/>
            <person name="Wu L."/>
            <person name="Ma J."/>
        </authorList>
    </citation>
    <scope>NUCLEOTIDE SEQUENCE [LARGE SCALE GENOMIC DNA]</scope>
    <source>
        <strain evidence="4">JCM 16014</strain>
    </source>
</reference>
<dbReference type="PANTHER" id="PTHR30289:SF1">
    <property type="entry name" value="PEBP (PHOSPHATIDYLETHANOLAMINE-BINDING PROTEIN) FAMILY PROTEIN"/>
    <property type="match status" value="1"/>
</dbReference>